<name>A0ABQ1IUE1_9PROT</name>
<evidence type="ECO:0000313" key="2">
    <source>
        <dbReference type="Proteomes" id="UP000603352"/>
    </source>
</evidence>
<dbReference type="Proteomes" id="UP000603352">
    <property type="component" value="Unassembled WGS sequence"/>
</dbReference>
<sequence>MIIRSLAPMTVQIAPHDAPGPVLAPQVTSLRFGLARAAALTGRPGDRNGMALAAGPALPEIGLSLRAQAGPFDALMASVLGGGWQPDGGGGWQVMAGADAGRHDVVVQAASGTTATAVPAARIARLSVVVDHDRMPVLELLLRGAATGPGSIATDIAAAGDGFRGAAARLSIDDQPLAWVMACRIDIEARLYLHQSPDPLDAGGMIAGGLAIGARIELGVEAAGLAARLPPGAPLRLTLTLEGAAPGTSRRIVLAGALVTASRLDAPADGGAGVPALRLTMTCGASAGAPAIVVHRDAG</sequence>
<gene>
    <name evidence="1" type="ORF">GCM10011505_35710</name>
</gene>
<evidence type="ECO:0000313" key="1">
    <source>
        <dbReference type="EMBL" id="GGB51502.1"/>
    </source>
</evidence>
<proteinExistence type="predicted"/>
<comment type="caution">
    <text evidence="1">The sequence shown here is derived from an EMBL/GenBank/DDBJ whole genome shotgun (WGS) entry which is preliminary data.</text>
</comment>
<keyword evidence="2" id="KW-1185">Reference proteome</keyword>
<dbReference type="RefSeq" id="WP_188580343.1">
    <property type="nucleotide sequence ID" value="NZ_BMDZ01000048.1"/>
</dbReference>
<organism evidence="1 2">
    <name type="scientific">Tistrella bauzanensis</name>
    <dbReference type="NCBI Taxonomy" id="657419"/>
    <lineage>
        <taxon>Bacteria</taxon>
        <taxon>Pseudomonadati</taxon>
        <taxon>Pseudomonadota</taxon>
        <taxon>Alphaproteobacteria</taxon>
        <taxon>Geminicoccales</taxon>
        <taxon>Geminicoccaceae</taxon>
        <taxon>Tistrella</taxon>
    </lineage>
</organism>
<dbReference type="EMBL" id="BMDZ01000048">
    <property type="protein sequence ID" value="GGB51502.1"/>
    <property type="molecule type" value="Genomic_DNA"/>
</dbReference>
<reference evidence="2" key="1">
    <citation type="journal article" date="2019" name="Int. J. Syst. Evol. Microbiol.">
        <title>The Global Catalogue of Microorganisms (GCM) 10K type strain sequencing project: providing services to taxonomists for standard genome sequencing and annotation.</title>
        <authorList>
            <consortium name="The Broad Institute Genomics Platform"/>
            <consortium name="The Broad Institute Genome Sequencing Center for Infectious Disease"/>
            <person name="Wu L."/>
            <person name="Ma J."/>
        </authorList>
    </citation>
    <scope>NUCLEOTIDE SEQUENCE [LARGE SCALE GENOMIC DNA]</scope>
    <source>
        <strain evidence="2">CGMCC 1.10188</strain>
    </source>
</reference>
<accession>A0ABQ1IUE1</accession>
<protein>
    <submittedName>
        <fullName evidence="1">Uncharacterized protein</fullName>
    </submittedName>
</protein>